<sequence>MSYPTFKIICLAFSAVGYYISFTSPNAAPDKKETYDTSSFYRVLRPLVLPHKAIACTVLIYEALTVFAVAYPSTPISPAIQHALCPTQDTTRLLSVPPTFTFGTGLLFLGILIRVWCFRTLGTLFTFELTIRPNHTLRTDGPYAFVRHPSYIAATLVFLGFILVHSATSECASAMAWYAPVMGIYFSGIAWVVFMLWGRGSIEDRKLRETFGREWEVYRERVPWGFVPFVY</sequence>
<gene>
    <name evidence="1" type="ORF">K488DRAFT_84985</name>
</gene>
<evidence type="ECO:0000313" key="1">
    <source>
        <dbReference type="EMBL" id="KAI0033379.1"/>
    </source>
</evidence>
<reference evidence="1" key="2">
    <citation type="journal article" date="2022" name="New Phytol.">
        <title>Evolutionary transition to the ectomycorrhizal habit in the genomes of a hyperdiverse lineage of mushroom-forming fungi.</title>
        <authorList>
            <person name="Looney B."/>
            <person name="Miyauchi S."/>
            <person name="Morin E."/>
            <person name="Drula E."/>
            <person name="Courty P.E."/>
            <person name="Kohler A."/>
            <person name="Kuo A."/>
            <person name="LaButti K."/>
            <person name="Pangilinan J."/>
            <person name="Lipzen A."/>
            <person name="Riley R."/>
            <person name="Andreopoulos W."/>
            <person name="He G."/>
            <person name="Johnson J."/>
            <person name="Nolan M."/>
            <person name="Tritt A."/>
            <person name="Barry K.W."/>
            <person name="Grigoriev I.V."/>
            <person name="Nagy L.G."/>
            <person name="Hibbett D."/>
            <person name="Henrissat B."/>
            <person name="Matheny P.B."/>
            <person name="Labbe J."/>
            <person name="Martin F.M."/>
        </authorList>
    </citation>
    <scope>NUCLEOTIDE SEQUENCE</scope>
    <source>
        <strain evidence="1">EC-137</strain>
    </source>
</reference>
<accession>A0ACB8QND0</accession>
<proteinExistence type="predicted"/>
<dbReference type="Proteomes" id="UP000814128">
    <property type="component" value="Unassembled WGS sequence"/>
</dbReference>
<name>A0ACB8QND0_9AGAM</name>
<comment type="caution">
    <text evidence="1">The sequence shown here is derived from an EMBL/GenBank/DDBJ whole genome shotgun (WGS) entry which is preliminary data.</text>
</comment>
<organism evidence="1 2">
    <name type="scientific">Vararia minispora EC-137</name>
    <dbReference type="NCBI Taxonomy" id="1314806"/>
    <lineage>
        <taxon>Eukaryota</taxon>
        <taxon>Fungi</taxon>
        <taxon>Dikarya</taxon>
        <taxon>Basidiomycota</taxon>
        <taxon>Agaricomycotina</taxon>
        <taxon>Agaricomycetes</taxon>
        <taxon>Russulales</taxon>
        <taxon>Lachnocladiaceae</taxon>
        <taxon>Vararia</taxon>
    </lineage>
</organism>
<keyword evidence="2" id="KW-1185">Reference proteome</keyword>
<reference evidence="1" key="1">
    <citation type="submission" date="2021-02" db="EMBL/GenBank/DDBJ databases">
        <authorList>
            <consortium name="DOE Joint Genome Institute"/>
            <person name="Ahrendt S."/>
            <person name="Looney B.P."/>
            <person name="Miyauchi S."/>
            <person name="Morin E."/>
            <person name="Drula E."/>
            <person name="Courty P.E."/>
            <person name="Chicoki N."/>
            <person name="Fauchery L."/>
            <person name="Kohler A."/>
            <person name="Kuo A."/>
            <person name="Labutti K."/>
            <person name="Pangilinan J."/>
            <person name="Lipzen A."/>
            <person name="Riley R."/>
            <person name="Andreopoulos W."/>
            <person name="He G."/>
            <person name="Johnson J."/>
            <person name="Barry K.W."/>
            <person name="Grigoriev I.V."/>
            <person name="Nagy L."/>
            <person name="Hibbett D."/>
            <person name="Henrissat B."/>
            <person name="Matheny P.B."/>
            <person name="Labbe J."/>
            <person name="Martin F."/>
        </authorList>
    </citation>
    <scope>NUCLEOTIDE SEQUENCE</scope>
    <source>
        <strain evidence="1">EC-137</strain>
    </source>
</reference>
<evidence type="ECO:0000313" key="2">
    <source>
        <dbReference type="Proteomes" id="UP000814128"/>
    </source>
</evidence>
<protein>
    <submittedName>
        <fullName evidence="1">Uncharacterized protein</fullName>
    </submittedName>
</protein>
<dbReference type="EMBL" id="MU273521">
    <property type="protein sequence ID" value="KAI0033379.1"/>
    <property type="molecule type" value="Genomic_DNA"/>
</dbReference>